<dbReference type="Gene3D" id="1.10.443.10">
    <property type="entry name" value="Intergrase catalytic core"/>
    <property type="match status" value="1"/>
</dbReference>
<dbReference type="InterPro" id="IPR013762">
    <property type="entry name" value="Integrase-like_cat_sf"/>
</dbReference>
<dbReference type="GO" id="GO:0006310">
    <property type="term" value="P:DNA recombination"/>
    <property type="evidence" value="ECO:0007669"/>
    <property type="project" value="UniProtKB-KW"/>
</dbReference>
<evidence type="ECO:0000256" key="4">
    <source>
        <dbReference type="ARBA" id="ARBA00023172"/>
    </source>
</evidence>
<evidence type="ECO:0000259" key="7">
    <source>
        <dbReference type="PROSITE" id="PS51900"/>
    </source>
</evidence>
<organism evidence="8">
    <name type="scientific">Polaromonas hydrogenivorans</name>
    <dbReference type="NCBI Taxonomy" id="335476"/>
    <lineage>
        <taxon>Bacteria</taxon>
        <taxon>Pseudomonadati</taxon>
        <taxon>Pseudomonadota</taxon>
        <taxon>Betaproteobacteria</taxon>
        <taxon>Burkholderiales</taxon>
        <taxon>Comamonadaceae</taxon>
        <taxon>Polaromonas</taxon>
    </lineage>
</organism>
<keyword evidence="4" id="KW-0233">DNA recombination</keyword>
<dbReference type="PANTHER" id="PTHR30349">
    <property type="entry name" value="PHAGE INTEGRASE-RELATED"/>
    <property type="match status" value="1"/>
</dbReference>
<evidence type="ECO:0000256" key="5">
    <source>
        <dbReference type="PROSITE-ProRule" id="PRU01248"/>
    </source>
</evidence>
<keyword evidence="1" id="KW-0159">Chromosome partition</keyword>
<dbReference type="Gene3D" id="1.10.150.130">
    <property type="match status" value="1"/>
</dbReference>
<keyword evidence="3 5" id="KW-0238">DNA-binding</keyword>
<proteinExistence type="predicted"/>
<dbReference type="GO" id="GO:0015074">
    <property type="term" value="P:DNA integration"/>
    <property type="evidence" value="ECO:0007669"/>
    <property type="project" value="UniProtKB-KW"/>
</dbReference>
<dbReference type="Pfam" id="PF00589">
    <property type="entry name" value="Phage_integrase"/>
    <property type="match status" value="1"/>
</dbReference>
<dbReference type="InterPro" id="IPR011010">
    <property type="entry name" value="DNA_brk_join_enz"/>
</dbReference>
<geneLocation type="plasmid" evidence="8">
    <name>p1</name>
</geneLocation>
<dbReference type="PROSITE" id="PS51900">
    <property type="entry name" value="CB"/>
    <property type="match status" value="1"/>
</dbReference>
<dbReference type="GO" id="GO:0007059">
    <property type="term" value="P:chromosome segregation"/>
    <property type="evidence" value="ECO:0007669"/>
    <property type="project" value="UniProtKB-KW"/>
</dbReference>
<feature type="domain" description="Tyr recombinase" evidence="6">
    <location>
        <begin position="123"/>
        <end position="308"/>
    </location>
</feature>
<dbReference type="InterPro" id="IPR002104">
    <property type="entry name" value="Integrase_catalytic"/>
</dbReference>
<dbReference type="AlphaFoldDB" id="A0AAU7M042"/>
<dbReference type="PANTHER" id="PTHR30349:SF81">
    <property type="entry name" value="TYROSINE RECOMBINASE XERC"/>
    <property type="match status" value="1"/>
</dbReference>
<dbReference type="Pfam" id="PF02899">
    <property type="entry name" value="Phage_int_SAM_1"/>
    <property type="match status" value="1"/>
</dbReference>
<dbReference type="GO" id="GO:0003677">
    <property type="term" value="F:DNA binding"/>
    <property type="evidence" value="ECO:0007669"/>
    <property type="project" value="UniProtKB-UniRule"/>
</dbReference>
<dbReference type="EMBL" id="CP157676">
    <property type="protein sequence ID" value="XBP72578.1"/>
    <property type="molecule type" value="Genomic_DNA"/>
</dbReference>
<gene>
    <name evidence="8" type="ORF">ABLV49_21060</name>
</gene>
<evidence type="ECO:0000256" key="3">
    <source>
        <dbReference type="ARBA" id="ARBA00023125"/>
    </source>
</evidence>
<dbReference type="InterPro" id="IPR004107">
    <property type="entry name" value="Integrase_SAM-like_N"/>
</dbReference>
<dbReference type="InterPro" id="IPR010998">
    <property type="entry name" value="Integrase_recombinase_N"/>
</dbReference>
<reference evidence="8" key="1">
    <citation type="submission" date="2024-05" db="EMBL/GenBank/DDBJ databases">
        <authorList>
            <person name="Bunk B."/>
            <person name="Swiderski J."/>
            <person name="Sproer C."/>
            <person name="Thiel V."/>
        </authorList>
    </citation>
    <scope>NUCLEOTIDE SEQUENCE</scope>
    <source>
        <strain evidence="8">DSM 17735</strain>
        <plasmid evidence="8">p1</plasmid>
    </source>
</reference>
<evidence type="ECO:0000313" key="8">
    <source>
        <dbReference type="EMBL" id="XBP72578.1"/>
    </source>
</evidence>
<dbReference type="SUPFAM" id="SSF56349">
    <property type="entry name" value="DNA breaking-rejoining enzymes"/>
    <property type="match status" value="1"/>
</dbReference>
<dbReference type="RefSeq" id="WP_349282253.1">
    <property type="nucleotide sequence ID" value="NZ_CBCSCU010000101.1"/>
</dbReference>
<name>A0AAU7M042_9BURK</name>
<sequence>MKPVGCNLAPLVERYFTERLIRQQNVSANTIASYRDTFRLLLKFAKERLRKDPSALTLDELDAPFIGAFLTDLEMNRGTSVTTRNLRLTAIRSFFRFVSFEEPAHSALIQRVLAIPSKRHDKREVNFLTRSEIEAVLAAPDRVTWIGHRDHTLLLLATQTGLRLSELTGLRREAIHLGTGAHVRCVGKGRKERCTPLTRYAQIALQAWLKVPARRGAITLFPNLHGGQLSADSVQSLLAKYVGVASKTCPSLASKRVSPHVLRHSAAMELLQAGVDCSVIALWLGHESIETTQLYLHAHLALKEAALAKLEPYKQCKRLRFRPEDHLLAFLEAL</sequence>
<evidence type="ECO:0000256" key="2">
    <source>
        <dbReference type="ARBA" id="ARBA00022908"/>
    </source>
</evidence>
<accession>A0AAU7M042</accession>
<evidence type="ECO:0000259" key="6">
    <source>
        <dbReference type="PROSITE" id="PS51898"/>
    </source>
</evidence>
<keyword evidence="2" id="KW-0229">DNA integration</keyword>
<evidence type="ECO:0000256" key="1">
    <source>
        <dbReference type="ARBA" id="ARBA00022829"/>
    </source>
</evidence>
<dbReference type="PROSITE" id="PS51898">
    <property type="entry name" value="TYR_RECOMBINASE"/>
    <property type="match status" value="1"/>
</dbReference>
<protein>
    <submittedName>
        <fullName evidence="8">Tyrosine-type recombinase/integrase</fullName>
    </submittedName>
</protein>
<keyword evidence="8" id="KW-0614">Plasmid</keyword>
<feature type="domain" description="Core-binding (CB)" evidence="7">
    <location>
        <begin position="6"/>
        <end position="99"/>
    </location>
</feature>
<dbReference type="InterPro" id="IPR044068">
    <property type="entry name" value="CB"/>
</dbReference>
<dbReference type="InterPro" id="IPR050090">
    <property type="entry name" value="Tyrosine_recombinase_XerCD"/>
</dbReference>